<organism evidence="3 4">
    <name type="scientific">Sphingomonas colocasiae</name>
    <dbReference type="NCBI Taxonomy" id="1848973"/>
    <lineage>
        <taxon>Bacteria</taxon>
        <taxon>Pseudomonadati</taxon>
        <taxon>Pseudomonadota</taxon>
        <taxon>Alphaproteobacteria</taxon>
        <taxon>Sphingomonadales</taxon>
        <taxon>Sphingomonadaceae</taxon>
        <taxon>Sphingomonas</taxon>
    </lineage>
</organism>
<dbReference type="Gene3D" id="3.50.50.60">
    <property type="entry name" value="FAD/NAD(P)-binding domain"/>
    <property type="match status" value="1"/>
</dbReference>
<proteinExistence type="predicted"/>
<accession>A0ABS7PWH7</accession>
<evidence type="ECO:0000313" key="4">
    <source>
        <dbReference type="Proteomes" id="UP000706039"/>
    </source>
</evidence>
<dbReference type="Pfam" id="PF01266">
    <property type="entry name" value="DAO"/>
    <property type="match status" value="1"/>
</dbReference>
<comment type="caution">
    <text evidence="3">The sequence shown here is derived from an EMBL/GenBank/DDBJ whole genome shotgun (WGS) entry which is preliminary data.</text>
</comment>
<keyword evidence="1" id="KW-0560">Oxidoreductase</keyword>
<gene>
    <name evidence="3" type="ORF">K7G82_22040</name>
</gene>
<dbReference type="Gene3D" id="3.30.9.10">
    <property type="entry name" value="D-Amino Acid Oxidase, subunit A, domain 2"/>
    <property type="match status" value="1"/>
</dbReference>
<dbReference type="InterPro" id="IPR006076">
    <property type="entry name" value="FAD-dep_OxRdtase"/>
</dbReference>
<dbReference type="InterPro" id="IPR036188">
    <property type="entry name" value="FAD/NAD-bd_sf"/>
</dbReference>
<dbReference type="EMBL" id="JAINVV010000011">
    <property type="protein sequence ID" value="MBY8825000.1"/>
    <property type="molecule type" value="Genomic_DNA"/>
</dbReference>
<dbReference type="SUPFAM" id="SSF51905">
    <property type="entry name" value="FAD/NAD(P)-binding domain"/>
    <property type="match status" value="1"/>
</dbReference>
<evidence type="ECO:0000313" key="3">
    <source>
        <dbReference type="EMBL" id="MBY8825000.1"/>
    </source>
</evidence>
<sequence>MIDRSDNLWWASAGRRPAAPAATGELRCDVAVVGAGIMGTTTAQALAAAGLDVILIDAGAVGSGASSTPGGFVVPHFSVGSPDAIIERVGEIGERLVQATGGSADHLFAKVRALGIDCDARQGGWYQPAHSAAARARIEDVAGQWHARGFAVEMLSAGETAERTGVEGYEGSWFAPSGGTIHPLLYCRGLADAAVAGGARLFERSPVLGIERQPGGYALRLNAGRVIADKVILCTNGLSGDLVPPMTASIVTLDVWQCATAPVPAEQRRHLFQRGEALSDTREHLFTYRVDSEGRIITGALDAFGISPARQRASMARRLRTMLRLPHLPEITHLWTGTSSVSASRYPATLLVDGGIISATACNARGIALSTVIGDSLARFVLDGTPPPMPLLDAGRARTAGIQRRLRRFYPLMGPILDWIDTRRTPAP</sequence>
<evidence type="ECO:0000259" key="2">
    <source>
        <dbReference type="Pfam" id="PF01266"/>
    </source>
</evidence>
<reference evidence="3 4" key="1">
    <citation type="submission" date="2021-08" db="EMBL/GenBank/DDBJ databases">
        <authorList>
            <person name="Tuo L."/>
        </authorList>
    </citation>
    <scope>NUCLEOTIDE SEQUENCE [LARGE SCALE GENOMIC DNA]</scope>
    <source>
        <strain evidence="3 4">JCM 31229</strain>
    </source>
</reference>
<dbReference type="RefSeq" id="WP_222992108.1">
    <property type="nucleotide sequence ID" value="NZ_JAINVV010000011.1"/>
</dbReference>
<dbReference type="PANTHER" id="PTHR13847:SF281">
    <property type="entry name" value="FAD DEPENDENT OXIDOREDUCTASE DOMAIN-CONTAINING PROTEIN"/>
    <property type="match status" value="1"/>
</dbReference>
<name>A0ABS7PWH7_9SPHN</name>
<dbReference type="Proteomes" id="UP000706039">
    <property type="component" value="Unassembled WGS sequence"/>
</dbReference>
<evidence type="ECO:0000256" key="1">
    <source>
        <dbReference type="ARBA" id="ARBA00023002"/>
    </source>
</evidence>
<feature type="domain" description="FAD dependent oxidoreductase" evidence="2">
    <location>
        <begin position="29"/>
        <end position="378"/>
    </location>
</feature>
<protein>
    <submittedName>
        <fullName evidence="3">FAD-binding oxidoreductase</fullName>
    </submittedName>
</protein>
<keyword evidence="4" id="KW-1185">Reference proteome</keyword>
<dbReference type="PANTHER" id="PTHR13847">
    <property type="entry name" value="SARCOSINE DEHYDROGENASE-RELATED"/>
    <property type="match status" value="1"/>
</dbReference>